<evidence type="ECO:0000256" key="2">
    <source>
        <dbReference type="ARBA" id="ARBA00023015"/>
    </source>
</evidence>
<dbReference type="GO" id="GO:0016987">
    <property type="term" value="F:sigma factor activity"/>
    <property type="evidence" value="ECO:0007669"/>
    <property type="project" value="UniProtKB-KW"/>
</dbReference>
<protein>
    <submittedName>
        <fullName evidence="8">Sigma-70 family RNA polymerase sigma factor</fullName>
    </submittedName>
</protein>
<reference evidence="8 9" key="1">
    <citation type="submission" date="2018-10" db="EMBL/GenBank/DDBJ databases">
        <title>Phylogenomics of Brevibacillus.</title>
        <authorList>
            <person name="Dunlap C."/>
        </authorList>
    </citation>
    <scope>NUCLEOTIDE SEQUENCE [LARGE SCALE GENOMIC DNA]</scope>
    <source>
        <strain evidence="8 9">JCM 15085</strain>
    </source>
</reference>
<organism evidence="8 9">
    <name type="scientific">Brevibacillus panacihumi</name>
    <dbReference type="NCBI Taxonomy" id="497735"/>
    <lineage>
        <taxon>Bacteria</taxon>
        <taxon>Bacillati</taxon>
        <taxon>Bacillota</taxon>
        <taxon>Bacilli</taxon>
        <taxon>Bacillales</taxon>
        <taxon>Paenibacillaceae</taxon>
        <taxon>Brevibacillus</taxon>
    </lineage>
</organism>
<evidence type="ECO:0000256" key="3">
    <source>
        <dbReference type="ARBA" id="ARBA00023082"/>
    </source>
</evidence>
<dbReference type="Pfam" id="PF08281">
    <property type="entry name" value="Sigma70_r4_2"/>
    <property type="match status" value="1"/>
</dbReference>
<keyword evidence="2" id="KW-0805">Transcription regulation</keyword>
<dbReference type="SUPFAM" id="SSF88946">
    <property type="entry name" value="Sigma2 domain of RNA polymerase sigma factors"/>
    <property type="match status" value="1"/>
</dbReference>
<accession>A0A3M8CTZ1</accession>
<evidence type="ECO:0000256" key="1">
    <source>
        <dbReference type="ARBA" id="ARBA00010641"/>
    </source>
</evidence>
<gene>
    <name evidence="8" type="ORF">EDM58_12320</name>
</gene>
<dbReference type="PANTHER" id="PTHR43133">
    <property type="entry name" value="RNA POLYMERASE ECF-TYPE SIGMA FACTO"/>
    <property type="match status" value="1"/>
</dbReference>
<dbReference type="PANTHER" id="PTHR43133:SF8">
    <property type="entry name" value="RNA POLYMERASE SIGMA FACTOR HI_1459-RELATED"/>
    <property type="match status" value="1"/>
</dbReference>
<evidence type="ECO:0000259" key="7">
    <source>
        <dbReference type="Pfam" id="PF08281"/>
    </source>
</evidence>
<dbReference type="Proteomes" id="UP000281915">
    <property type="component" value="Unassembled WGS sequence"/>
</dbReference>
<dbReference type="GO" id="GO:0006352">
    <property type="term" value="P:DNA-templated transcription initiation"/>
    <property type="evidence" value="ECO:0007669"/>
    <property type="project" value="InterPro"/>
</dbReference>
<comment type="caution">
    <text evidence="8">The sequence shown here is derived from an EMBL/GenBank/DDBJ whole genome shotgun (WGS) entry which is preliminary data.</text>
</comment>
<keyword evidence="4" id="KW-0238">DNA-binding</keyword>
<keyword evidence="5" id="KW-0804">Transcription</keyword>
<dbReference type="EMBL" id="RHHT01000026">
    <property type="protein sequence ID" value="RNB78325.1"/>
    <property type="molecule type" value="Genomic_DNA"/>
</dbReference>
<sequence length="186" mass="21856">MQDDNELVRLVLGGNQQAYARLVDKYKGRIFAHLYRMIGQRQDAQDLAQEVFTKAYFKLDTFHPDGNFSAWLYRVAANHCLDELRRRKQTVKTLGEEVELIDAKTPEDELLQKEQKQLLLRQVKDLEEEYRSVLVLRYIDQLSYKEISKALELPTTTVQMRLHRARKKLREGLEKGGASIYEMPQI</sequence>
<proteinExistence type="inferred from homology"/>
<dbReference type="InterPro" id="IPR013325">
    <property type="entry name" value="RNA_pol_sigma_r2"/>
</dbReference>
<comment type="similarity">
    <text evidence="1">Belongs to the sigma-70 factor family. ECF subfamily.</text>
</comment>
<evidence type="ECO:0000256" key="4">
    <source>
        <dbReference type="ARBA" id="ARBA00023125"/>
    </source>
</evidence>
<dbReference type="Pfam" id="PF04542">
    <property type="entry name" value="Sigma70_r2"/>
    <property type="match status" value="1"/>
</dbReference>
<dbReference type="Gene3D" id="1.10.1740.10">
    <property type="match status" value="1"/>
</dbReference>
<dbReference type="SUPFAM" id="SSF88659">
    <property type="entry name" value="Sigma3 and sigma4 domains of RNA polymerase sigma factors"/>
    <property type="match status" value="1"/>
</dbReference>
<evidence type="ECO:0000313" key="9">
    <source>
        <dbReference type="Proteomes" id="UP000281915"/>
    </source>
</evidence>
<dbReference type="InterPro" id="IPR036388">
    <property type="entry name" value="WH-like_DNA-bd_sf"/>
</dbReference>
<dbReference type="InterPro" id="IPR013249">
    <property type="entry name" value="RNA_pol_sigma70_r4_t2"/>
</dbReference>
<dbReference type="InterPro" id="IPR007627">
    <property type="entry name" value="RNA_pol_sigma70_r2"/>
</dbReference>
<dbReference type="InterPro" id="IPR039425">
    <property type="entry name" value="RNA_pol_sigma-70-like"/>
</dbReference>
<evidence type="ECO:0000259" key="6">
    <source>
        <dbReference type="Pfam" id="PF04542"/>
    </source>
</evidence>
<evidence type="ECO:0000313" key="8">
    <source>
        <dbReference type="EMBL" id="RNB78325.1"/>
    </source>
</evidence>
<dbReference type="NCBIfam" id="TIGR02937">
    <property type="entry name" value="sigma70-ECF"/>
    <property type="match status" value="1"/>
</dbReference>
<dbReference type="RefSeq" id="WP_122913632.1">
    <property type="nucleotide sequence ID" value="NZ_RHHT01000026.1"/>
</dbReference>
<feature type="domain" description="RNA polymerase sigma-70 region 2" evidence="6">
    <location>
        <begin position="22"/>
        <end position="88"/>
    </location>
</feature>
<dbReference type="CDD" id="cd06171">
    <property type="entry name" value="Sigma70_r4"/>
    <property type="match status" value="1"/>
</dbReference>
<feature type="domain" description="RNA polymerase sigma factor 70 region 4 type 2" evidence="7">
    <location>
        <begin position="117"/>
        <end position="169"/>
    </location>
</feature>
<name>A0A3M8CTZ1_9BACL</name>
<dbReference type="AlphaFoldDB" id="A0A3M8CTZ1"/>
<dbReference type="InterPro" id="IPR014284">
    <property type="entry name" value="RNA_pol_sigma-70_dom"/>
</dbReference>
<dbReference type="GO" id="GO:0003677">
    <property type="term" value="F:DNA binding"/>
    <property type="evidence" value="ECO:0007669"/>
    <property type="project" value="UniProtKB-KW"/>
</dbReference>
<evidence type="ECO:0000256" key="5">
    <source>
        <dbReference type="ARBA" id="ARBA00023163"/>
    </source>
</evidence>
<keyword evidence="3" id="KW-0731">Sigma factor</keyword>
<dbReference type="InterPro" id="IPR013324">
    <property type="entry name" value="RNA_pol_sigma_r3/r4-like"/>
</dbReference>
<dbReference type="Gene3D" id="1.10.10.10">
    <property type="entry name" value="Winged helix-like DNA-binding domain superfamily/Winged helix DNA-binding domain"/>
    <property type="match status" value="1"/>
</dbReference>